<evidence type="ECO:0000313" key="3">
    <source>
        <dbReference type="Proteomes" id="UP000683925"/>
    </source>
</evidence>
<keyword evidence="3" id="KW-1185">Reference proteome</keyword>
<dbReference type="Proteomes" id="UP000683925">
    <property type="component" value="Unassembled WGS sequence"/>
</dbReference>
<feature type="transmembrane region" description="Helical" evidence="1">
    <location>
        <begin position="105"/>
        <end position="123"/>
    </location>
</feature>
<keyword evidence="1" id="KW-1133">Transmembrane helix</keyword>
<sequence>MELNKMCYTTNEVRCIRRNCVTDALGQNCDFHQNQFKIKKQQNLFFLNHLFIINNDRIMTIYQIVLLQKKRMQNQTCNMQCFCWIDVHQLIKLCMVQINTNKDNVLTLQFIIIITIFWYMGILRKLNGEWQQTPYVFEEILQGQYCEFASNKQRHFLIDICESVECKLNEITKLQNITRKTIFCQLQGKVCYNNR</sequence>
<name>A0A8S1WCZ8_PAROT</name>
<keyword evidence="1" id="KW-0472">Membrane</keyword>
<dbReference type="EMBL" id="CAJJDP010000091">
    <property type="protein sequence ID" value="CAD8188108.1"/>
    <property type="molecule type" value="Genomic_DNA"/>
</dbReference>
<dbReference type="AlphaFoldDB" id="A0A8S1WCZ8"/>
<gene>
    <name evidence="2" type="ORF">POCTA_138.1.T0920029</name>
</gene>
<evidence type="ECO:0008006" key="4">
    <source>
        <dbReference type="Google" id="ProtNLM"/>
    </source>
</evidence>
<proteinExistence type="predicted"/>
<accession>A0A8S1WCZ8</accession>
<organism evidence="2 3">
    <name type="scientific">Paramecium octaurelia</name>
    <dbReference type="NCBI Taxonomy" id="43137"/>
    <lineage>
        <taxon>Eukaryota</taxon>
        <taxon>Sar</taxon>
        <taxon>Alveolata</taxon>
        <taxon>Ciliophora</taxon>
        <taxon>Intramacronucleata</taxon>
        <taxon>Oligohymenophorea</taxon>
        <taxon>Peniculida</taxon>
        <taxon>Parameciidae</taxon>
        <taxon>Paramecium</taxon>
    </lineage>
</organism>
<protein>
    <recommendedName>
        <fullName evidence="4">Transmembrane protein</fullName>
    </recommendedName>
</protein>
<evidence type="ECO:0000256" key="1">
    <source>
        <dbReference type="SAM" id="Phobius"/>
    </source>
</evidence>
<evidence type="ECO:0000313" key="2">
    <source>
        <dbReference type="EMBL" id="CAD8188108.1"/>
    </source>
</evidence>
<comment type="caution">
    <text evidence="2">The sequence shown here is derived from an EMBL/GenBank/DDBJ whole genome shotgun (WGS) entry which is preliminary data.</text>
</comment>
<reference evidence="2" key="1">
    <citation type="submission" date="2021-01" db="EMBL/GenBank/DDBJ databases">
        <authorList>
            <consortium name="Genoscope - CEA"/>
            <person name="William W."/>
        </authorList>
    </citation>
    <scope>NUCLEOTIDE SEQUENCE</scope>
</reference>
<keyword evidence="1" id="KW-0812">Transmembrane</keyword>